<sequence length="371" mass="43090">MAVKLLYIAQVDVYAKSTDGLMQESKRHRDYLSKMYDEDDIIDLMICKGTSNGNRLYYYPLLNKVINRMLSIKGMSFSNPLLFPIALLRVRRLIKKINPEVIFMDGSLLGGMLPRKIKAEKIVFFHNIESEKVNNKIKNKGIQYYPTYIAALKNEKRAVKNADKAICLNERDADLLEKIYGRKADLVLPCSFFDRFIESKAKYDNKKKILFVGTLFASNEDGIRWFVDNVMPYFKDVILYIVGKGFEKKRDELSRENVIVEGYVENVEDYYYHIPIVVMPLLYGAGMKLKTAEAMMYGKCIIASDEALQGYEVDEVEHIYRCNTADEFISSLKTALTIDYKKGYLDDVRNTFLKKYESAGQFERFRDVFHK</sequence>
<dbReference type="SUPFAM" id="SSF53756">
    <property type="entry name" value="UDP-Glycosyltransferase/glycogen phosphorylase"/>
    <property type="match status" value="1"/>
</dbReference>
<dbReference type="Gene3D" id="3.40.50.2000">
    <property type="entry name" value="Glycogen Phosphorylase B"/>
    <property type="match status" value="2"/>
</dbReference>
<reference evidence="2 3" key="2">
    <citation type="submission" date="2020-03" db="EMBL/GenBank/DDBJ databases">
        <title>Investigating the evolutionary divergence of the Butyrivibrio group.</title>
        <authorList>
            <person name="Skvortsov T."/>
            <person name="Santos F.G."/>
            <person name="Ting K.S."/>
            <person name="Creevey C.J."/>
        </authorList>
    </citation>
    <scope>NUCLEOTIDE SEQUENCE [LARGE SCALE GENOMIC DNA]</scope>
    <source>
        <strain evidence="2 3">MZ8</strain>
    </source>
</reference>
<organism evidence="2 3">
    <name type="scientific">Pseudobutyrivibrio xylanivorans</name>
    <dbReference type="NCBI Taxonomy" id="185007"/>
    <lineage>
        <taxon>Bacteria</taxon>
        <taxon>Bacillati</taxon>
        <taxon>Bacillota</taxon>
        <taxon>Clostridia</taxon>
        <taxon>Lachnospirales</taxon>
        <taxon>Lachnospiraceae</taxon>
        <taxon>Pseudobutyrivibrio</taxon>
    </lineage>
</organism>
<dbReference type="PANTHER" id="PTHR46401:SF2">
    <property type="entry name" value="GLYCOSYLTRANSFERASE WBBK-RELATED"/>
    <property type="match status" value="1"/>
</dbReference>
<proteinExistence type="predicted"/>
<dbReference type="RefSeq" id="WP_090488738.1">
    <property type="nucleotide sequence ID" value="NZ_VTVE01000003.1"/>
</dbReference>
<dbReference type="CDD" id="cd03801">
    <property type="entry name" value="GT4_PimA-like"/>
    <property type="match status" value="1"/>
</dbReference>
<evidence type="ECO:0000313" key="2">
    <source>
        <dbReference type="EMBL" id="NEX02304.1"/>
    </source>
</evidence>
<dbReference type="GO" id="GO:0016757">
    <property type="term" value="F:glycosyltransferase activity"/>
    <property type="evidence" value="ECO:0007669"/>
    <property type="project" value="TreeGrafter"/>
</dbReference>
<keyword evidence="1 2" id="KW-0808">Transferase</keyword>
<protein>
    <submittedName>
        <fullName evidence="2">Glycosyltransferase</fullName>
    </submittedName>
</protein>
<gene>
    <name evidence="2" type="ORF">F0Q01_10490</name>
</gene>
<dbReference type="EMBL" id="VTVE01000003">
    <property type="protein sequence ID" value="NEX02304.1"/>
    <property type="molecule type" value="Genomic_DNA"/>
</dbReference>
<evidence type="ECO:0000256" key="1">
    <source>
        <dbReference type="ARBA" id="ARBA00022679"/>
    </source>
</evidence>
<dbReference type="AlphaFoldDB" id="A0A6M0LIL0"/>
<name>A0A6M0LIL0_PSEXY</name>
<comment type="caution">
    <text evidence="2">The sequence shown here is derived from an EMBL/GenBank/DDBJ whole genome shotgun (WGS) entry which is preliminary data.</text>
</comment>
<dbReference type="PANTHER" id="PTHR46401">
    <property type="entry name" value="GLYCOSYLTRANSFERASE WBBK-RELATED"/>
    <property type="match status" value="1"/>
</dbReference>
<reference evidence="2 3" key="1">
    <citation type="submission" date="2019-09" db="EMBL/GenBank/DDBJ databases">
        <authorList>
            <person name="Pidcock S.E."/>
            <person name="Huws S.A."/>
        </authorList>
    </citation>
    <scope>NUCLEOTIDE SEQUENCE [LARGE SCALE GENOMIC DNA]</scope>
    <source>
        <strain evidence="2 3">MZ8</strain>
    </source>
</reference>
<accession>A0A6M0LIL0</accession>
<dbReference type="GO" id="GO:0009103">
    <property type="term" value="P:lipopolysaccharide biosynthetic process"/>
    <property type="evidence" value="ECO:0007669"/>
    <property type="project" value="TreeGrafter"/>
</dbReference>
<dbReference type="Proteomes" id="UP000473091">
    <property type="component" value="Unassembled WGS sequence"/>
</dbReference>
<evidence type="ECO:0000313" key="3">
    <source>
        <dbReference type="Proteomes" id="UP000473091"/>
    </source>
</evidence>
<dbReference type="Pfam" id="PF13692">
    <property type="entry name" value="Glyco_trans_1_4"/>
    <property type="match status" value="1"/>
</dbReference>